<keyword evidence="2" id="KW-1185">Reference proteome</keyword>
<accession>A0A8T2K4P5</accession>
<name>A0A8T2K4P5_9PIPI</name>
<evidence type="ECO:0000313" key="2">
    <source>
        <dbReference type="Proteomes" id="UP000812440"/>
    </source>
</evidence>
<dbReference type="Proteomes" id="UP000812440">
    <property type="component" value="Chromosome 8_10"/>
</dbReference>
<dbReference type="AlphaFoldDB" id="A0A8T2K4P5"/>
<sequence length="79" mass="8689">MCSQCSLYNLYCLCVHINSICVNTEMNVVCLYPGRFCVHTIVLPSCACARTHLIGNIGCSLPSSLVAMETQRLYLESAL</sequence>
<dbReference type="EMBL" id="JAACNH010000003">
    <property type="protein sequence ID" value="KAG8449591.1"/>
    <property type="molecule type" value="Genomic_DNA"/>
</dbReference>
<proteinExistence type="predicted"/>
<protein>
    <submittedName>
        <fullName evidence="1">Uncharacterized protein</fullName>
    </submittedName>
</protein>
<comment type="caution">
    <text evidence="1">The sequence shown here is derived from an EMBL/GenBank/DDBJ whole genome shotgun (WGS) entry which is preliminary data.</text>
</comment>
<organism evidence="1 2">
    <name type="scientific">Hymenochirus boettgeri</name>
    <name type="common">Congo dwarf clawed frog</name>
    <dbReference type="NCBI Taxonomy" id="247094"/>
    <lineage>
        <taxon>Eukaryota</taxon>
        <taxon>Metazoa</taxon>
        <taxon>Chordata</taxon>
        <taxon>Craniata</taxon>
        <taxon>Vertebrata</taxon>
        <taxon>Euteleostomi</taxon>
        <taxon>Amphibia</taxon>
        <taxon>Batrachia</taxon>
        <taxon>Anura</taxon>
        <taxon>Pipoidea</taxon>
        <taxon>Pipidae</taxon>
        <taxon>Pipinae</taxon>
        <taxon>Hymenochirus</taxon>
    </lineage>
</organism>
<gene>
    <name evidence="1" type="ORF">GDO86_016296</name>
</gene>
<evidence type="ECO:0000313" key="1">
    <source>
        <dbReference type="EMBL" id="KAG8449591.1"/>
    </source>
</evidence>
<reference evidence="1" key="1">
    <citation type="thesis" date="2020" institute="ProQuest LLC" country="789 East Eisenhower Parkway, Ann Arbor, MI, USA">
        <title>Comparative Genomics and Chromosome Evolution.</title>
        <authorList>
            <person name="Mudd A.B."/>
        </authorList>
    </citation>
    <scope>NUCLEOTIDE SEQUENCE</scope>
    <source>
        <strain evidence="1">Female2</strain>
        <tissue evidence="1">Blood</tissue>
    </source>
</reference>